<evidence type="ECO:0000313" key="2">
    <source>
        <dbReference type="EMBL" id="PKI46225.1"/>
    </source>
</evidence>
<accession>A0A2I0IQF3</accession>
<dbReference type="AlphaFoldDB" id="A0A2I0IQF3"/>
<feature type="region of interest" description="Disordered" evidence="1">
    <location>
        <begin position="1"/>
        <end position="23"/>
    </location>
</feature>
<evidence type="ECO:0000313" key="3">
    <source>
        <dbReference type="Proteomes" id="UP000233551"/>
    </source>
</evidence>
<evidence type="ECO:0000256" key="1">
    <source>
        <dbReference type="SAM" id="MobiDB-lite"/>
    </source>
</evidence>
<dbReference type="Proteomes" id="UP000233551">
    <property type="component" value="Unassembled WGS sequence"/>
</dbReference>
<proteinExistence type="predicted"/>
<keyword evidence="3" id="KW-1185">Reference proteome</keyword>
<sequence>MEEALLARTPPDRSHRRAHNSPATSIGGWAGRWGVSPCSISRIPIRIFKIGGGERPHRRPHPPIDVAGCFYARRPPHPSIGVVGGLCGCRRRRWWGGVAGRASSTLTLDFFFFFFELLLLLLNGFAEI</sequence>
<reference evidence="2 3" key="1">
    <citation type="submission" date="2017-11" db="EMBL/GenBank/DDBJ databases">
        <title>De-novo sequencing of pomegranate (Punica granatum L.) genome.</title>
        <authorList>
            <person name="Akparov Z."/>
            <person name="Amiraslanov A."/>
            <person name="Hajiyeva S."/>
            <person name="Abbasov M."/>
            <person name="Kaur K."/>
            <person name="Hamwieh A."/>
            <person name="Solovyev V."/>
            <person name="Salamov A."/>
            <person name="Braich B."/>
            <person name="Kosarev P."/>
            <person name="Mahmoud A."/>
            <person name="Hajiyev E."/>
            <person name="Babayeva S."/>
            <person name="Izzatullayeva V."/>
            <person name="Mammadov A."/>
            <person name="Mammadov A."/>
            <person name="Sharifova S."/>
            <person name="Ojaghi J."/>
            <person name="Eynullazada K."/>
            <person name="Bayramov B."/>
            <person name="Abdulazimova A."/>
            <person name="Shahmuradov I."/>
        </authorList>
    </citation>
    <scope>NUCLEOTIDE SEQUENCE [LARGE SCALE GENOMIC DNA]</scope>
    <source>
        <strain evidence="3">cv. AG2017</strain>
        <tissue evidence="2">Leaf</tissue>
    </source>
</reference>
<organism evidence="2 3">
    <name type="scientific">Punica granatum</name>
    <name type="common">Pomegranate</name>
    <dbReference type="NCBI Taxonomy" id="22663"/>
    <lineage>
        <taxon>Eukaryota</taxon>
        <taxon>Viridiplantae</taxon>
        <taxon>Streptophyta</taxon>
        <taxon>Embryophyta</taxon>
        <taxon>Tracheophyta</taxon>
        <taxon>Spermatophyta</taxon>
        <taxon>Magnoliopsida</taxon>
        <taxon>eudicotyledons</taxon>
        <taxon>Gunneridae</taxon>
        <taxon>Pentapetalae</taxon>
        <taxon>rosids</taxon>
        <taxon>malvids</taxon>
        <taxon>Myrtales</taxon>
        <taxon>Lythraceae</taxon>
        <taxon>Punica</taxon>
    </lineage>
</organism>
<name>A0A2I0IQF3_PUNGR</name>
<comment type="caution">
    <text evidence="2">The sequence shown here is derived from an EMBL/GenBank/DDBJ whole genome shotgun (WGS) entry which is preliminary data.</text>
</comment>
<dbReference type="EMBL" id="PGOL01002660">
    <property type="protein sequence ID" value="PKI46225.1"/>
    <property type="molecule type" value="Genomic_DNA"/>
</dbReference>
<protein>
    <submittedName>
        <fullName evidence="2">Uncharacterized protein</fullName>
    </submittedName>
</protein>
<gene>
    <name evidence="2" type="ORF">CRG98_033352</name>
</gene>